<keyword evidence="2" id="KW-1185">Reference proteome</keyword>
<reference evidence="2" key="1">
    <citation type="journal article" date="2019" name="Int. J. Syst. Evol. Microbiol.">
        <title>The Global Catalogue of Microorganisms (GCM) 10K type strain sequencing project: providing services to taxonomists for standard genome sequencing and annotation.</title>
        <authorList>
            <consortium name="The Broad Institute Genomics Platform"/>
            <consortium name="The Broad Institute Genome Sequencing Center for Infectious Disease"/>
            <person name="Wu L."/>
            <person name="Ma J."/>
        </authorList>
    </citation>
    <scope>NUCLEOTIDE SEQUENCE [LARGE SCALE GENOMIC DNA]</scope>
    <source>
        <strain evidence="2">JCM 16227</strain>
    </source>
</reference>
<name>A0ABP5U336_9ACTN</name>
<evidence type="ECO:0000313" key="2">
    <source>
        <dbReference type="Proteomes" id="UP001501170"/>
    </source>
</evidence>
<protein>
    <recommendedName>
        <fullName evidence="3">Ester cyclase</fullName>
    </recommendedName>
</protein>
<accession>A0ABP5U336</accession>
<dbReference type="Gene3D" id="3.10.450.50">
    <property type="match status" value="1"/>
</dbReference>
<organism evidence="1 2">
    <name type="scientific">Gordonia cholesterolivorans</name>
    <dbReference type="NCBI Taxonomy" id="559625"/>
    <lineage>
        <taxon>Bacteria</taxon>
        <taxon>Bacillati</taxon>
        <taxon>Actinomycetota</taxon>
        <taxon>Actinomycetes</taxon>
        <taxon>Mycobacteriales</taxon>
        <taxon>Gordoniaceae</taxon>
        <taxon>Gordonia</taxon>
    </lineage>
</organism>
<comment type="caution">
    <text evidence="1">The sequence shown here is derived from an EMBL/GenBank/DDBJ whole genome shotgun (WGS) entry which is preliminary data.</text>
</comment>
<dbReference type="PANTHER" id="PTHR38436:SF1">
    <property type="entry name" value="ESTER CYCLASE"/>
    <property type="match status" value="1"/>
</dbReference>
<dbReference type="Pfam" id="PF07366">
    <property type="entry name" value="SnoaL"/>
    <property type="match status" value="1"/>
</dbReference>
<dbReference type="EMBL" id="BAAARB010000002">
    <property type="protein sequence ID" value="GAA2368398.1"/>
    <property type="molecule type" value="Genomic_DNA"/>
</dbReference>
<dbReference type="InterPro" id="IPR009959">
    <property type="entry name" value="Cyclase_SnoaL-like"/>
</dbReference>
<evidence type="ECO:0008006" key="3">
    <source>
        <dbReference type="Google" id="ProtNLM"/>
    </source>
</evidence>
<gene>
    <name evidence="1" type="ORF">GCM10009855_04610</name>
</gene>
<dbReference type="PANTHER" id="PTHR38436">
    <property type="entry name" value="POLYKETIDE CYCLASE SNOAL-LIKE DOMAIN"/>
    <property type="match status" value="1"/>
</dbReference>
<sequence length="138" mass="14789">MTALSDHIVDAHNRGLAEKDMELFGSIFADDVAVELPGGTSFEGRDGIVQTAVAFYTAFPDIRLTPRQIWADDNGVVVEQVFTGTHTGPLATPNGEVPPTGKKVEFGLIDTFLVTDGKVSAHRVYYDNLALLGQLGLA</sequence>
<dbReference type="RefSeq" id="WP_082781281.1">
    <property type="nucleotide sequence ID" value="NZ_BAAARB010000002.1"/>
</dbReference>
<dbReference type="SUPFAM" id="SSF54427">
    <property type="entry name" value="NTF2-like"/>
    <property type="match status" value="1"/>
</dbReference>
<evidence type="ECO:0000313" key="1">
    <source>
        <dbReference type="EMBL" id="GAA2368398.1"/>
    </source>
</evidence>
<dbReference type="InterPro" id="IPR032710">
    <property type="entry name" value="NTF2-like_dom_sf"/>
</dbReference>
<proteinExistence type="predicted"/>
<dbReference type="Proteomes" id="UP001501170">
    <property type="component" value="Unassembled WGS sequence"/>
</dbReference>